<comment type="caution">
    <text evidence="5">The sequence shown here is derived from an EMBL/GenBank/DDBJ whole genome shotgun (WGS) entry which is preliminary data.</text>
</comment>
<feature type="region of interest" description="Disordered" evidence="4">
    <location>
        <begin position="103"/>
        <end position="146"/>
    </location>
</feature>
<dbReference type="InterPro" id="IPR041981">
    <property type="entry name" value="ZZZ3_ZZ"/>
</dbReference>
<evidence type="ECO:0000256" key="2">
    <source>
        <dbReference type="ARBA" id="ARBA00022771"/>
    </source>
</evidence>
<evidence type="ECO:0008006" key="7">
    <source>
        <dbReference type="Google" id="ProtNLM"/>
    </source>
</evidence>
<evidence type="ECO:0000256" key="1">
    <source>
        <dbReference type="ARBA" id="ARBA00022723"/>
    </source>
</evidence>
<keyword evidence="3" id="KW-0862">Zinc</keyword>
<dbReference type="InterPro" id="IPR043145">
    <property type="entry name" value="Znf_ZZ_sf"/>
</dbReference>
<evidence type="ECO:0000313" key="6">
    <source>
        <dbReference type="Proteomes" id="UP000469559"/>
    </source>
</evidence>
<accession>A0A8T9B887</accession>
<organism evidence="5 6">
    <name type="scientific">Lachnellula arida</name>
    <dbReference type="NCBI Taxonomy" id="1316785"/>
    <lineage>
        <taxon>Eukaryota</taxon>
        <taxon>Fungi</taxon>
        <taxon>Dikarya</taxon>
        <taxon>Ascomycota</taxon>
        <taxon>Pezizomycotina</taxon>
        <taxon>Leotiomycetes</taxon>
        <taxon>Helotiales</taxon>
        <taxon>Lachnaceae</taxon>
        <taxon>Lachnellula</taxon>
    </lineage>
</organism>
<dbReference type="OrthoDB" id="661148at2759"/>
<evidence type="ECO:0000256" key="4">
    <source>
        <dbReference type="SAM" id="MobiDB-lite"/>
    </source>
</evidence>
<gene>
    <name evidence="5" type="ORF">LARI1_G007573</name>
</gene>
<evidence type="ECO:0000313" key="5">
    <source>
        <dbReference type="EMBL" id="TVY16158.1"/>
    </source>
</evidence>
<dbReference type="Gene3D" id="3.30.60.90">
    <property type="match status" value="1"/>
</dbReference>
<reference evidence="5 6" key="1">
    <citation type="submission" date="2018-05" db="EMBL/GenBank/DDBJ databases">
        <title>Whole genome sequencing for identification of molecular markers to develop diagnostic detection tools for the regulated plant pathogen Lachnellula willkommii.</title>
        <authorList>
            <person name="Giroux E."/>
            <person name="Bilodeau G."/>
        </authorList>
    </citation>
    <scope>NUCLEOTIDE SEQUENCE [LARGE SCALE GENOMIC DNA]</scope>
    <source>
        <strain evidence="5 6">CBS 203.66</strain>
    </source>
</reference>
<keyword evidence="6" id="KW-1185">Reference proteome</keyword>
<keyword evidence="1" id="KW-0479">Metal-binding</keyword>
<keyword evidence="2" id="KW-0863">Zinc-finger</keyword>
<feature type="compositionally biased region" description="Polar residues" evidence="4">
    <location>
        <begin position="126"/>
        <end position="143"/>
    </location>
</feature>
<name>A0A8T9B887_9HELO</name>
<sequence>MASSSATNPDTLVTLKANVEGTNRRFKLPLRDLGASTLPDKLRFLLAIAPSSTAIFERYSDSAASFVVLDPTNASVYKQLYRAAKAKLKLRLKVTIIDHPAPAPKQATVEDEEPSPVSPVEEKPSTQQAEVTPTQDLPSTNHSAVPYPVESIRQPTVAEIQTRFEDLLLNHPRLTHKAPAPVVSSACRPMLPEHQYSPKMSTTEIPVTRGAAARDKWFAELAGVSQDRQNAIRTHAGAPAASSASIFSVYCNHCTDAIPDEHYHCSTCDDGDFDLCQNCVNDGVLCGGDGHWMIKRFVKNGKVINSTTETIAPKPKVPAFSESKATLVPEETKITPTRTCNSCIQGMLKRPVVLETC</sequence>
<dbReference type="Proteomes" id="UP000469559">
    <property type="component" value="Unassembled WGS sequence"/>
</dbReference>
<evidence type="ECO:0000256" key="3">
    <source>
        <dbReference type="ARBA" id="ARBA00022833"/>
    </source>
</evidence>
<dbReference type="GO" id="GO:0008270">
    <property type="term" value="F:zinc ion binding"/>
    <property type="evidence" value="ECO:0007669"/>
    <property type="project" value="UniProtKB-KW"/>
</dbReference>
<dbReference type="SUPFAM" id="SSF57850">
    <property type="entry name" value="RING/U-box"/>
    <property type="match status" value="1"/>
</dbReference>
<proteinExistence type="predicted"/>
<dbReference type="EMBL" id="QGMF01000404">
    <property type="protein sequence ID" value="TVY16158.1"/>
    <property type="molecule type" value="Genomic_DNA"/>
</dbReference>
<protein>
    <recommendedName>
        <fullName evidence="7">ZZ-type domain-containing protein</fullName>
    </recommendedName>
</protein>
<dbReference type="CDD" id="cd02341">
    <property type="entry name" value="ZZ_ZZZ3"/>
    <property type="match status" value="1"/>
</dbReference>
<dbReference type="AlphaFoldDB" id="A0A8T9B887"/>